<evidence type="ECO:0000313" key="3">
    <source>
        <dbReference type="EMBL" id="KAK1756556.1"/>
    </source>
</evidence>
<dbReference type="Gene3D" id="3.40.50.720">
    <property type="entry name" value="NAD(P)-binding Rossmann-like Domain"/>
    <property type="match status" value="1"/>
</dbReference>
<dbReference type="InterPro" id="IPR050700">
    <property type="entry name" value="YIM1/Zinc_Alcohol_DH_Fams"/>
</dbReference>
<dbReference type="InterPro" id="IPR020843">
    <property type="entry name" value="ER"/>
</dbReference>
<dbReference type="GO" id="GO:0016491">
    <property type="term" value="F:oxidoreductase activity"/>
    <property type="evidence" value="ECO:0007669"/>
    <property type="project" value="UniProtKB-KW"/>
</dbReference>
<dbReference type="EMBL" id="MU839832">
    <property type="protein sequence ID" value="KAK1756556.1"/>
    <property type="molecule type" value="Genomic_DNA"/>
</dbReference>
<dbReference type="Proteomes" id="UP001239445">
    <property type="component" value="Unassembled WGS sequence"/>
</dbReference>
<keyword evidence="1" id="KW-0560">Oxidoreductase</keyword>
<evidence type="ECO:0000256" key="1">
    <source>
        <dbReference type="ARBA" id="ARBA00023002"/>
    </source>
</evidence>
<dbReference type="InterPro" id="IPR011032">
    <property type="entry name" value="GroES-like_sf"/>
</dbReference>
<name>A0AAJ0BE30_9PEZI</name>
<dbReference type="InterPro" id="IPR002364">
    <property type="entry name" value="Quin_OxRdtase/zeta-crystal_CS"/>
</dbReference>
<dbReference type="SUPFAM" id="SSF51735">
    <property type="entry name" value="NAD(P)-binding Rossmann-fold domains"/>
    <property type="match status" value="1"/>
</dbReference>
<dbReference type="PANTHER" id="PTHR11695">
    <property type="entry name" value="ALCOHOL DEHYDROGENASE RELATED"/>
    <property type="match status" value="1"/>
</dbReference>
<dbReference type="PANTHER" id="PTHR11695:SF294">
    <property type="entry name" value="RETICULON-4-INTERACTING PROTEIN 1, MITOCHONDRIAL"/>
    <property type="match status" value="1"/>
</dbReference>
<gene>
    <name evidence="3" type="ORF">QBC47DRAFT_413092</name>
</gene>
<dbReference type="PROSITE" id="PS01162">
    <property type="entry name" value="QOR_ZETA_CRYSTAL"/>
    <property type="match status" value="1"/>
</dbReference>
<organism evidence="3 4">
    <name type="scientific">Echria macrotheca</name>
    <dbReference type="NCBI Taxonomy" id="438768"/>
    <lineage>
        <taxon>Eukaryota</taxon>
        <taxon>Fungi</taxon>
        <taxon>Dikarya</taxon>
        <taxon>Ascomycota</taxon>
        <taxon>Pezizomycotina</taxon>
        <taxon>Sordariomycetes</taxon>
        <taxon>Sordariomycetidae</taxon>
        <taxon>Sordariales</taxon>
        <taxon>Schizotheciaceae</taxon>
        <taxon>Echria</taxon>
    </lineage>
</organism>
<dbReference type="InterPro" id="IPR036291">
    <property type="entry name" value="NAD(P)-bd_dom_sf"/>
</dbReference>
<dbReference type="AlphaFoldDB" id="A0AAJ0BE30"/>
<comment type="caution">
    <text evidence="3">The sequence shown here is derived from an EMBL/GenBank/DDBJ whole genome shotgun (WGS) entry which is preliminary data.</text>
</comment>
<dbReference type="CDD" id="cd08267">
    <property type="entry name" value="MDR1"/>
    <property type="match status" value="1"/>
</dbReference>
<reference evidence="3" key="1">
    <citation type="submission" date="2023-06" db="EMBL/GenBank/DDBJ databases">
        <title>Genome-scale phylogeny and comparative genomics of the fungal order Sordariales.</title>
        <authorList>
            <consortium name="Lawrence Berkeley National Laboratory"/>
            <person name="Hensen N."/>
            <person name="Bonometti L."/>
            <person name="Westerberg I."/>
            <person name="Brannstrom I.O."/>
            <person name="Guillou S."/>
            <person name="Cros-Aarteil S."/>
            <person name="Calhoun S."/>
            <person name="Haridas S."/>
            <person name="Kuo A."/>
            <person name="Mondo S."/>
            <person name="Pangilinan J."/>
            <person name="Riley R."/>
            <person name="Labutti K."/>
            <person name="Andreopoulos B."/>
            <person name="Lipzen A."/>
            <person name="Chen C."/>
            <person name="Yanf M."/>
            <person name="Daum C."/>
            <person name="Ng V."/>
            <person name="Clum A."/>
            <person name="Steindorff A."/>
            <person name="Ohm R."/>
            <person name="Martin F."/>
            <person name="Silar P."/>
            <person name="Natvig D."/>
            <person name="Lalanne C."/>
            <person name="Gautier V."/>
            <person name="Ament-Velasquez S.L."/>
            <person name="Kruys A."/>
            <person name="Hutchinson M.I."/>
            <person name="Powell A.J."/>
            <person name="Barry K."/>
            <person name="Miller A.N."/>
            <person name="Grigoriev I.V."/>
            <person name="Debuchy R."/>
            <person name="Gladieux P."/>
            <person name="Thoren M.H."/>
            <person name="Johannesson H."/>
        </authorList>
    </citation>
    <scope>NUCLEOTIDE SEQUENCE</scope>
    <source>
        <strain evidence="3">PSN4</strain>
    </source>
</reference>
<sequence>MTLPTTMKAWVVTRSGLHLRTDAPVPTIAPAGHDILIKVTHVALNPVDLHLINNIPSWLPLRRNPTPAADFAGEVVAAGSAVKDLAIGARVCGALPLGRFLNGRGSLAEFIAVPADLVAVQPERLSPGQAAGVMGIAGQTSFIMAAAAEGLGSGQRVLVNGASGGVGSILVQVLKGKGAEVVGVCSGANEAMVKGLGADEVVDYRTHAPLEGYLAERFPLVANGKEEEGKRPLDFIFDCAGSQVLFSQSPKYMRPEGKFISIVGGASQGVVPWLRNRVPTFLGGTPRTFQLLLLLPSGKTAREAAELVNKGVIKEAPIDSEFAFEEADKAFERLGTKHAKGKVIVKVAA</sequence>
<protein>
    <submittedName>
        <fullName evidence="3">Quinone-oxidoreductase, chloroplastic</fullName>
    </submittedName>
</protein>
<dbReference type="SMART" id="SM00829">
    <property type="entry name" value="PKS_ER"/>
    <property type="match status" value="1"/>
</dbReference>
<feature type="domain" description="Enoyl reductase (ER)" evidence="2">
    <location>
        <begin position="13"/>
        <end position="345"/>
    </location>
</feature>
<dbReference type="GO" id="GO:0008270">
    <property type="term" value="F:zinc ion binding"/>
    <property type="evidence" value="ECO:0007669"/>
    <property type="project" value="InterPro"/>
</dbReference>
<keyword evidence="4" id="KW-1185">Reference proteome</keyword>
<dbReference type="Pfam" id="PF08240">
    <property type="entry name" value="ADH_N"/>
    <property type="match status" value="1"/>
</dbReference>
<evidence type="ECO:0000313" key="4">
    <source>
        <dbReference type="Proteomes" id="UP001239445"/>
    </source>
</evidence>
<evidence type="ECO:0000259" key="2">
    <source>
        <dbReference type="SMART" id="SM00829"/>
    </source>
</evidence>
<dbReference type="SUPFAM" id="SSF50129">
    <property type="entry name" value="GroES-like"/>
    <property type="match status" value="1"/>
</dbReference>
<dbReference type="InterPro" id="IPR013154">
    <property type="entry name" value="ADH-like_N"/>
</dbReference>
<dbReference type="Pfam" id="PF13602">
    <property type="entry name" value="ADH_zinc_N_2"/>
    <property type="match status" value="1"/>
</dbReference>
<accession>A0AAJ0BE30</accession>
<dbReference type="Gene3D" id="3.90.180.10">
    <property type="entry name" value="Medium-chain alcohol dehydrogenases, catalytic domain"/>
    <property type="match status" value="1"/>
</dbReference>
<dbReference type="GO" id="GO:0005739">
    <property type="term" value="C:mitochondrion"/>
    <property type="evidence" value="ECO:0007669"/>
    <property type="project" value="TreeGrafter"/>
</dbReference>
<proteinExistence type="predicted"/>